<evidence type="ECO:0000313" key="10">
    <source>
        <dbReference type="EMBL" id="MBK9717503.1"/>
    </source>
</evidence>
<dbReference type="EMBL" id="JADKFW010000004">
    <property type="protein sequence ID" value="MBK9717503.1"/>
    <property type="molecule type" value="Genomic_DNA"/>
</dbReference>
<comment type="function">
    <text evidence="8">Involved in lipopolysaccharide (LPS) biosynthesis. Catalyzes the transfer of 3-deoxy-D-manno-octulosonate (Kdo) residue(s) from CMP-Kdo to lipid IV(A), the tetraacyldisaccharide-1,4'-bisphosphate precursor of lipid A.</text>
</comment>
<sequence length="411" mass="48348">MMLLIYDWAIRIYFNLIHLAAYFRTDAKKWVTGRDHLFEQIKPFHSVSKKYFWIHCSSLGEFEQVRSLIEMIKLHHPDQLIWLSFFSPSGYDIRKHYPFVDVVSYWPSDRQSDVRKFIDIVNPSCALFVKYDFWFNTFEILHQRKIPMYYISLLFHTKTYLTKWPFGSLLNRLKAFDQLFVQDQFTYQFLAHRKFLNIQRSGDTRMDRITDIVSAHQPIEEIESYINQRNVFIAGSIWPEDDPFLLKLIDSEIAKDWVIILVPHHVDEGNLIRIENSYHYPITRFKNIKSAKGSILLMDQIGLLSSLYQYAKFAYVGGGFGKNIHNILEPAGHYIPVAFGPAHKKFVEAQAFIDAGFGFEIKHLQDLPSLMKLVLDATWYENTISAIPIYWNNHSGATKKNLSIFKTRKPI</sequence>
<accession>A0A9D7S940</accession>
<keyword evidence="8" id="KW-0448">Lipopolysaccharide biosynthesis</keyword>
<comment type="caution">
    <text evidence="10">The sequence shown here is derived from an EMBL/GenBank/DDBJ whole genome shotgun (WGS) entry which is preliminary data.</text>
</comment>
<comment type="pathway">
    <text evidence="1 8">Bacterial outer membrane biogenesis; LPS core biosynthesis.</text>
</comment>
<dbReference type="PANTHER" id="PTHR42755">
    <property type="entry name" value="3-DEOXY-MANNO-OCTULOSONATE CYTIDYLYLTRANSFERASE"/>
    <property type="match status" value="1"/>
</dbReference>
<dbReference type="EC" id="2.4.99.12" evidence="2 8"/>
<dbReference type="Proteomes" id="UP000808349">
    <property type="component" value="Unassembled WGS sequence"/>
</dbReference>
<evidence type="ECO:0000256" key="5">
    <source>
        <dbReference type="ARBA" id="ARBA00031445"/>
    </source>
</evidence>
<dbReference type="GO" id="GO:0009244">
    <property type="term" value="P:lipopolysaccharide core region biosynthetic process"/>
    <property type="evidence" value="ECO:0007669"/>
    <property type="project" value="UniProtKB-UniRule"/>
</dbReference>
<proteinExistence type="inferred from homology"/>
<feature type="domain" description="3-deoxy-D-manno-octulosonic-acid transferase N-terminal" evidence="9">
    <location>
        <begin position="46"/>
        <end position="207"/>
    </location>
</feature>
<dbReference type="InterPro" id="IPR039901">
    <property type="entry name" value="Kdotransferase"/>
</dbReference>
<comment type="catalytic activity">
    <reaction evidence="6 8">
        <text>lipid IVA (E. coli) + CMP-3-deoxy-beta-D-manno-octulosonate = alpha-Kdo-(2-&gt;6)-lipid IVA (E. coli) + CMP + H(+)</text>
        <dbReference type="Rhea" id="RHEA:28066"/>
        <dbReference type="ChEBI" id="CHEBI:15378"/>
        <dbReference type="ChEBI" id="CHEBI:58603"/>
        <dbReference type="ChEBI" id="CHEBI:60364"/>
        <dbReference type="ChEBI" id="CHEBI:60377"/>
        <dbReference type="ChEBI" id="CHEBI:85987"/>
        <dbReference type="EC" id="2.4.99.12"/>
    </reaction>
</comment>
<name>A0A9D7S940_9BACT</name>
<dbReference type="Gene3D" id="3.40.50.2000">
    <property type="entry name" value="Glycogen Phosphorylase B"/>
    <property type="match status" value="1"/>
</dbReference>
<dbReference type="GO" id="GO:0005886">
    <property type="term" value="C:plasma membrane"/>
    <property type="evidence" value="ECO:0007669"/>
    <property type="project" value="UniProtKB-SubCell"/>
</dbReference>
<evidence type="ECO:0000256" key="3">
    <source>
        <dbReference type="ARBA" id="ARBA00019077"/>
    </source>
</evidence>
<dbReference type="Gene3D" id="3.40.50.11720">
    <property type="entry name" value="3-Deoxy-D-manno-octulosonic-acid transferase, N-terminal domain"/>
    <property type="match status" value="1"/>
</dbReference>
<evidence type="ECO:0000256" key="4">
    <source>
        <dbReference type="ARBA" id="ARBA00022679"/>
    </source>
</evidence>
<comment type="similarity">
    <text evidence="8">Belongs to the glycosyltransferase group 1 family.</text>
</comment>
<protein>
    <recommendedName>
        <fullName evidence="3 8">3-deoxy-D-manno-octulosonic acid transferase</fullName>
        <shortName evidence="8">Kdo transferase</shortName>
        <ecNumber evidence="2 8">2.4.99.12</ecNumber>
    </recommendedName>
    <alternativeName>
        <fullName evidence="5 8">Lipid IV(A) 3-deoxy-D-manno-octulosonic acid transferase</fullName>
    </alternativeName>
</protein>
<dbReference type="InterPro" id="IPR038107">
    <property type="entry name" value="Glycos_transf_N_sf"/>
</dbReference>
<keyword evidence="8" id="KW-1003">Cell membrane</keyword>
<dbReference type="GO" id="GO:0009245">
    <property type="term" value="P:lipid A biosynthetic process"/>
    <property type="evidence" value="ECO:0007669"/>
    <property type="project" value="TreeGrafter"/>
</dbReference>
<dbReference type="Pfam" id="PF04413">
    <property type="entry name" value="Glycos_transf_N"/>
    <property type="match status" value="1"/>
</dbReference>
<evidence type="ECO:0000256" key="6">
    <source>
        <dbReference type="ARBA" id="ARBA00049183"/>
    </source>
</evidence>
<gene>
    <name evidence="10" type="ORF">IPO85_08320</name>
</gene>
<keyword evidence="4 8" id="KW-0808">Transferase</keyword>
<evidence type="ECO:0000256" key="1">
    <source>
        <dbReference type="ARBA" id="ARBA00004713"/>
    </source>
</evidence>
<keyword evidence="8" id="KW-0472">Membrane</keyword>
<dbReference type="AlphaFoldDB" id="A0A9D7S940"/>
<evidence type="ECO:0000256" key="2">
    <source>
        <dbReference type="ARBA" id="ARBA00012621"/>
    </source>
</evidence>
<evidence type="ECO:0000313" key="11">
    <source>
        <dbReference type="Proteomes" id="UP000808349"/>
    </source>
</evidence>
<organism evidence="10 11">
    <name type="scientific">Candidatus Defluviibacterium haderslevense</name>
    <dbReference type="NCBI Taxonomy" id="2981993"/>
    <lineage>
        <taxon>Bacteria</taxon>
        <taxon>Pseudomonadati</taxon>
        <taxon>Bacteroidota</taxon>
        <taxon>Saprospiria</taxon>
        <taxon>Saprospirales</taxon>
        <taxon>Saprospiraceae</taxon>
        <taxon>Candidatus Defluviibacterium</taxon>
    </lineage>
</organism>
<feature type="active site" description="Proton acceptor" evidence="7">
    <location>
        <position position="61"/>
    </location>
</feature>
<evidence type="ECO:0000259" key="9">
    <source>
        <dbReference type="Pfam" id="PF04413"/>
    </source>
</evidence>
<dbReference type="InterPro" id="IPR007507">
    <property type="entry name" value="Glycos_transf_N"/>
</dbReference>
<dbReference type="PANTHER" id="PTHR42755:SF1">
    <property type="entry name" value="3-DEOXY-D-MANNO-OCTULOSONIC ACID TRANSFERASE, MITOCHONDRIAL-RELATED"/>
    <property type="match status" value="1"/>
</dbReference>
<reference evidence="10 11" key="1">
    <citation type="submission" date="2020-10" db="EMBL/GenBank/DDBJ databases">
        <title>Connecting structure to function with the recovery of over 1000 high-quality activated sludge metagenome-assembled genomes encoding full-length rRNA genes using long-read sequencing.</title>
        <authorList>
            <person name="Singleton C.M."/>
            <person name="Petriglieri F."/>
            <person name="Kristensen J.M."/>
            <person name="Kirkegaard R.H."/>
            <person name="Michaelsen T.Y."/>
            <person name="Andersen M.H."/>
            <person name="Karst S.M."/>
            <person name="Dueholm M.S."/>
            <person name="Nielsen P.H."/>
            <person name="Albertsen M."/>
        </authorList>
    </citation>
    <scope>NUCLEOTIDE SEQUENCE [LARGE SCALE GENOMIC DNA]</scope>
    <source>
        <strain evidence="10">Ribe_18-Q3-R11-54_BAT3C.373</strain>
    </source>
</reference>
<evidence type="ECO:0000256" key="7">
    <source>
        <dbReference type="PIRSR" id="PIRSR639901-1"/>
    </source>
</evidence>
<comment type="subcellular location">
    <subcellularLocation>
        <location evidence="8">Cell membrane</location>
    </subcellularLocation>
</comment>
<evidence type="ECO:0000256" key="8">
    <source>
        <dbReference type="RuleBase" id="RU365103"/>
    </source>
</evidence>
<dbReference type="GO" id="GO:0043842">
    <property type="term" value="F:Kdo transferase activity"/>
    <property type="evidence" value="ECO:0007669"/>
    <property type="project" value="UniProtKB-EC"/>
</dbReference>